<feature type="domain" description="C2" evidence="3">
    <location>
        <begin position="18"/>
        <end position="141"/>
    </location>
</feature>
<feature type="region of interest" description="Disordered" evidence="2">
    <location>
        <begin position="411"/>
        <end position="503"/>
    </location>
</feature>
<feature type="compositionally biased region" description="Polar residues" evidence="2">
    <location>
        <begin position="492"/>
        <end position="503"/>
    </location>
</feature>
<dbReference type="OrthoDB" id="163438at2759"/>
<keyword evidence="5" id="KW-1185">Reference proteome</keyword>
<dbReference type="Gene3D" id="2.60.40.150">
    <property type="entry name" value="C2 domain"/>
    <property type="match status" value="1"/>
</dbReference>
<gene>
    <name evidence="4" type="ORF">PsYK624_086640</name>
</gene>
<dbReference type="Proteomes" id="UP000703269">
    <property type="component" value="Unassembled WGS sequence"/>
</dbReference>
<dbReference type="InterPro" id="IPR000008">
    <property type="entry name" value="C2_dom"/>
</dbReference>
<dbReference type="InterPro" id="IPR035892">
    <property type="entry name" value="C2_domain_sf"/>
</dbReference>
<evidence type="ECO:0000313" key="5">
    <source>
        <dbReference type="Proteomes" id="UP000703269"/>
    </source>
</evidence>
<organism evidence="4 5">
    <name type="scientific">Phanerochaete sordida</name>
    <dbReference type="NCBI Taxonomy" id="48140"/>
    <lineage>
        <taxon>Eukaryota</taxon>
        <taxon>Fungi</taxon>
        <taxon>Dikarya</taxon>
        <taxon>Basidiomycota</taxon>
        <taxon>Agaricomycotina</taxon>
        <taxon>Agaricomycetes</taxon>
        <taxon>Polyporales</taxon>
        <taxon>Phanerochaetaceae</taxon>
        <taxon>Phanerochaete</taxon>
    </lineage>
</organism>
<reference evidence="4 5" key="1">
    <citation type="submission" date="2021-08" db="EMBL/GenBank/DDBJ databases">
        <title>Draft Genome Sequence of Phanerochaete sordida strain YK-624.</title>
        <authorList>
            <person name="Mori T."/>
            <person name="Dohra H."/>
            <person name="Suzuki T."/>
            <person name="Kawagishi H."/>
            <person name="Hirai H."/>
        </authorList>
    </citation>
    <scope>NUCLEOTIDE SEQUENCE [LARGE SCALE GENOMIC DNA]</scope>
    <source>
        <strain evidence="4 5">YK-624</strain>
    </source>
</reference>
<accession>A0A9P3GD36</accession>
<dbReference type="AlphaFoldDB" id="A0A9P3GD36"/>
<feature type="coiled-coil region" evidence="1">
    <location>
        <begin position="334"/>
        <end position="361"/>
    </location>
</feature>
<feature type="compositionally biased region" description="Low complexity" evidence="2">
    <location>
        <begin position="427"/>
        <end position="443"/>
    </location>
</feature>
<dbReference type="Pfam" id="PF00168">
    <property type="entry name" value="C2"/>
    <property type="match status" value="1"/>
</dbReference>
<keyword evidence="1" id="KW-0175">Coiled coil</keyword>
<proteinExistence type="predicted"/>
<dbReference type="EMBL" id="BPQB01000027">
    <property type="protein sequence ID" value="GJE92510.1"/>
    <property type="molecule type" value="Genomic_DNA"/>
</dbReference>
<dbReference type="PROSITE" id="PS50004">
    <property type="entry name" value="C2"/>
    <property type="match status" value="1"/>
</dbReference>
<name>A0A9P3GD36_9APHY</name>
<dbReference type="SUPFAM" id="SSF49562">
    <property type="entry name" value="C2 domain (Calcium/lipid-binding domain, CaLB)"/>
    <property type="match status" value="1"/>
</dbReference>
<evidence type="ECO:0000259" key="3">
    <source>
        <dbReference type="PROSITE" id="PS50004"/>
    </source>
</evidence>
<comment type="caution">
    <text evidence="4">The sequence shown here is derived from an EMBL/GenBank/DDBJ whole genome shotgun (WGS) entry which is preliminary data.</text>
</comment>
<sequence>MRLGRAEGAISSSRVFLSLARTIVGPAMSAPDQHFLIAKLAALEIRGLEERHFEREVDTFVTVSVDGEQQLETEVVRNSLNPRWDFTEPRKLMVHASSTITFMLYRRRRSRNILGDKLLGQLEEKLHNLVTYPDKTFNLPYKMNWTHSQTASVSVALDVDYSSDAEEVLDHAEEKLHGAIFKTVAGHAGPMAEALNALGHSIESLDQLVQFVDGIVDIHPMCKAAWTLLSSVYKAFKSQRAQDASIRELAFDLKETLGHTRRCKNIQSIPGALNIIQELARLVAECASLMDESMKGAMFIRTARSAASQTLSLHTADCSRNLKKLRKKLELALLAAIHNDVAEIREDMRAIRNQVSRATLRRAATPPPADCHHCAHSCTSYSQPTSPALLPAGLPALASVAPPFPVYSPQPPPPRVPLAEGPPSMPSPSSTHSSLASFSFSPPAGVTPMSSRSSLAPLPDNEEHAGTLCKRVLPDAPYVKEPEDIGAHGTGPSRQQSKVSQAAYQMLWG</sequence>
<evidence type="ECO:0000313" key="4">
    <source>
        <dbReference type="EMBL" id="GJE92510.1"/>
    </source>
</evidence>
<evidence type="ECO:0000256" key="2">
    <source>
        <dbReference type="SAM" id="MobiDB-lite"/>
    </source>
</evidence>
<evidence type="ECO:0000256" key="1">
    <source>
        <dbReference type="SAM" id="Coils"/>
    </source>
</evidence>
<protein>
    <recommendedName>
        <fullName evidence="3">C2 domain-containing protein</fullName>
    </recommendedName>
</protein>